<reference evidence="1" key="1">
    <citation type="submission" date="2018-05" db="EMBL/GenBank/DDBJ databases">
        <authorList>
            <person name="Lanie J.A."/>
            <person name="Ng W.-L."/>
            <person name="Kazmierczak K.M."/>
            <person name="Andrzejewski T.M."/>
            <person name="Davidsen T.M."/>
            <person name="Wayne K.J."/>
            <person name="Tettelin H."/>
            <person name="Glass J.I."/>
            <person name="Rusch D."/>
            <person name="Podicherti R."/>
            <person name="Tsui H.-C.T."/>
            <person name="Winkler M.E."/>
        </authorList>
    </citation>
    <scope>NUCLEOTIDE SEQUENCE</scope>
</reference>
<organism evidence="1">
    <name type="scientific">marine metagenome</name>
    <dbReference type="NCBI Taxonomy" id="408172"/>
    <lineage>
        <taxon>unclassified sequences</taxon>
        <taxon>metagenomes</taxon>
        <taxon>ecological metagenomes</taxon>
    </lineage>
</organism>
<sequence length="63" mass="6874">MLIRKSHVHVLAGILFLTSLSSASHGQEAPQTGTFTDTLKFSNGTSMKFKARVPMSLPKEKTL</sequence>
<protein>
    <submittedName>
        <fullName evidence="1">Uncharacterized protein</fullName>
    </submittedName>
</protein>
<dbReference type="EMBL" id="UINC01065847">
    <property type="protein sequence ID" value="SVB95934.1"/>
    <property type="molecule type" value="Genomic_DNA"/>
</dbReference>
<proteinExistence type="predicted"/>
<feature type="non-terminal residue" evidence="1">
    <location>
        <position position="63"/>
    </location>
</feature>
<dbReference type="AlphaFoldDB" id="A0A382I868"/>
<accession>A0A382I868</accession>
<name>A0A382I868_9ZZZZ</name>
<evidence type="ECO:0000313" key="1">
    <source>
        <dbReference type="EMBL" id="SVB95934.1"/>
    </source>
</evidence>
<gene>
    <name evidence="1" type="ORF">METZ01_LOCUS248788</name>
</gene>